<evidence type="ECO:0000256" key="1">
    <source>
        <dbReference type="SAM" id="SignalP"/>
    </source>
</evidence>
<dbReference type="RefSeq" id="WP_247285975.1">
    <property type="nucleotide sequence ID" value="NZ_JAKNRW010000001.1"/>
</dbReference>
<organism evidence="2 3">
    <name type="scientific">Pseudomonas violetae</name>
    <dbReference type="NCBI Taxonomy" id="2915813"/>
    <lineage>
        <taxon>Bacteria</taxon>
        <taxon>Pseudomonadati</taxon>
        <taxon>Pseudomonadota</taxon>
        <taxon>Gammaproteobacteria</taxon>
        <taxon>Pseudomonadales</taxon>
        <taxon>Pseudomonadaceae</taxon>
        <taxon>Pseudomonas</taxon>
    </lineage>
</organism>
<name>A0ABT0ESR8_9PSED</name>
<gene>
    <name evidence="2" type="ORF">L9059_00955</name>
</gene>
<keyword evidence="3" id="KW-1185">Reference proteome</keyword>
<accession>A0ABT0ESR8</accession>
<protein>
    <submittedName>
        <fullName evidence="2">Uncharacterized protein</fullName>
    </submittedName>
</protein>
<reference evidence="2 3" key="1">
    <citation type="submission" date="2022-02" db="EMBL/GenBank/DDBJ databases">
        <title>Comparative genomics of the first Antarctic Pseudomonas spp. capable of biotransforming 2,4,6-Trinitrotoluene.</title>
        <authorList>
            <person name="Cabrera M.A."/>
            <person name="Marquez S.L."/>
            <person name="Perez-Donoso J.M."/>
        </authorList>
    </citation>
    <scope>NUCLEOTIDE SEQUENCE [LARGE SCALE GENOMIC DNA]</scope>
    <source>
        <strain evidence="2 3">TNT19</strain>
    </source>
</reference>
<dbReference type="Proteomes" id="UP001299876">
    <property type="component" value="Unassembled WGS sequence"/>
</dbReference>
<comment type="caution">
    <text evidence="2">The sequence shown here is derived from an EMBL/GenBank/DDBJ whole genome shotgun (WGS) entry which is preliminary data.</text>
</comment>
<keyword evidence="1" id="KW-0732">Signal</keyword>
<feature type="chain" id="PRO_5045995306" evidence="1">
    <location>
        <begin position="20"/>
        <end position="245"/>
    </location>
</feature>
<evidence type="ECO:0000313" key="3">
    <source>
        <dbReference type="Proteomes" id="UP001299876"/>
    </source>
</evidence>
<feature type="signal peptide" evidence="1">
    <location>
        <begin position="1"/>
        <end position="19"/>
    </location>
</feature>
<dbReference type="EMBL" id="JAKNRW010000001">
    <property type="protein sequence ID" value="MCK1788781.1"/>
    <property type="molecule type" value="Genomic_DNA"/>
</dbReference>
<sequence>MRTPALLFLLFLYPPLIWSQETIGGDIHAVINPDGSISYYLKVAPGTINKGTTAAISKPTLNQLIGKDKSSPKVFEIFGAENELAGYYVSPASSERTEPVTMAINKGYTAKLVPYDSLPESFNQVYKFTNPKGEIGGAWLPTGEGRGVSALGSIIPTDWSSSRVSAPSKTMQSSESNIPVPKDDFIESLRESMLQQAILLACKSKITPKKIAVTASLAASVGFIIGGEGTISFQATWETEKLCKP</sequence>
<evidence type="ECO:0000313" key="2">
    <source>
        <dbReference type="EMBL" id="MCK1788781.1"/>
    </source>
</evidence>
<proteinExistence type="predicted"/>